<dbReference type="Pfam" id="PF13350">
    <property type="entry name" value="Y_phosphatase3"/>
    <property type="match status" value="1"/>
</dbReference>
<organism evidence="3 4">
    <name type="scientific">Pyrrhoderma noxium</name>
    <dbReference type="NCBI Taxonomy" id="2282107"/>
    <lineage>
        <taxon>Eukaryota</taxon>
        <taxon>Fungi</taxon>
        <taxon>Dikarya</taxon>
        <taxon>Basidiomycota</taxon>
        <taxon>Agaricomycotina</taxon>
        <taxon>Agaricomycetes</taxon>
        <taxon>Hymenochaetales</taxon>
        <taxon>Hymenochaetaceae</taxon>
        <taxon>Pyrrhoderma</taxon>
    </lineage>
</organism>
<evidence type="ECO:0000313" key="3">
    <source>
        <dbReference type="EMBL" id="PAV24020.1"/>
    </source>
</evidence>
<feature type="compositionally biased region" description="Low complexity" evidence="1">
    <location>
        <begin position="88"/>
        <end position="105"/>
    </location>
</feature>
<gene>
    <name evidence="3" type="ORF">PNOK_0108800</name>
</gene>
<feature type="domain" description="Tyrosine specific protein phosphatases" evidence="2">
    <location>
        <begin position="231"/>
        <end position="292"/>
    </location>
</feature>
<dbReference type="OrthoDB" id="449382at2759"/>
<dbReference type="Proteomes" id="UP000217199">
    <property type="component" value="Unassembled WGS sequence"/>
</dbReference>
<dbReference type="PROSITE" id="PS00383">
    <property type="entry name" value="TYR_PHOSPHATASE_1"/>
    <property type="match status" value="1"/>
</dbReference>
<dbReference type="EMBL" id="NBII01000001">
    <property type="protein sequence ID" value="PAV24020.1"/>
    <property type="molecule type" value="Genomic_DNA"/>
</dbReference>
<sequence>MIQAGQYFSAALTTWSTPLIDPHPQPKEKEEEQITFKTVSLPNDKAVEPLVEIQEDASAILAAPPFHTVDGVINFRDYGLSASIASSSFSTSSTSTSSSLSSPSSTPTPTPTSPSTSGNGNTTPRIRERVLFRSGELARLTRKGVEELSALGVHTVFDLRSASEVAKYDSATPAIFLTLSNDATNGFAESSEGVKKKQSIRFVRAPVSDGDEYDPSSLALKLAFFEKEEKRAFRELYSNILENGGSALEIILTHLRDNPGEGCLIHCTYGKDRTGIMVTLILLILGVPEEAIAHDYGLTTYGLEPAMPHLAARLQRDKMFRDNWKGFQNMGSAREINLLTALEIIRTKYGGIEGYVRQKTSLNDTDLERIRYNLLIK</sequence>
<dbReference type="InterPro" id="IPR026893">
    <property type="entry name" value="Tyr/Ser_Pase_IphP-type"/>
</dbReference>
<accession>A0A286UWP9</accession>
<dbReference type="InterPro" id="IPR000387">
    <property type="entry name" value="Tyr_Pase_dom"/>
</dbReference>
<name>A0A286UWP9_9AGAM</name>
<keyword evidence="4" id="KW-1185">Reference proteome</keyword>
<feature type="region of interest" description="Disordered" evidence="1">
    <location>
        <begin position="88"/>
        <end position="126"/>
    </location>
</feature>
<evidence type="ECO:0000313" key="4">
    <source>
        <dbReference type="Proteomes" id="UP000217199"/>
    </source>
</evidence>
<dbReference type="SUPFAM" id="SSF52799">
    <property type="entry name" value="(Phosphotyrosine protein) phosphatases II"/>
    <property type="match status" value="1"/>
</dbReference>
<dbReference type="InParanoid" id="A0A286UWP9"/>
<comment type="caution">
    <text evidence="3">The sequence shown here is derived from an EMBL/GenBank/DDBJ whole genome shotgun (WGS) entry which is preliminary data.</text>
</comment>
<dbReference type="STRING" id="2282107.A0A286UWP9"/>
<protein>
    <submittedName>
        <fullName evidence="3">Tyrosine serine phosphatase</fullName>
    </submittedName>
</protein>
<dbReference type="GO" id="GO:0004721">
    <property type="term" value="F:phosphoprotein phosphatase activity"/>
    <property type="evidence" value="ECO:0007669"/>
    <property type="project" value="InterPro"/>
</dbReference>
<proteinExistence type="predicted"/>
<evidence type="ECO:0000259" key="2">
    <source>
        <dbReference type="PROSITE" id="PS50056"/>
    </source>
</evidence>
<dbReference type="Gene3D" id="3.90.190.10">
    <property type="entry name" value="Protein tyrosine phosphatase superfamily"/>
    <property type="match status" value="1"/>
</dbReference>
<dbReference type="InterPro" id="IPR029021">
    <property type="entry name" value="Prot-tyrosine_phosphatase-like"/>
</dbReference>
<dbReference type="AlphaFoldDB" id="A0A286UWP9"/>
<evidence type="ECO:0000256" key="1">
    <source>
        <dbReference type="SAM" id="MobiDB-lite"/>
    </source>
</evidence>
<dbReference type="InterPro" id="IPR016130">
    <property type="entry name" value="Tyr_Pase_AS"/>
</dbReference>
<reference evidence="3 4" key="1">
    <citation type="journal article" date="2017" name="Mol. Ecol.">
        <title>Comparative and population genomic landscape of Phellinus noxius: A hypervariable fungus causing root rot in trees.</title>
        <authorList>
            <person name="Chung C.L."/>
            <person name="Lee T.J."/>
            <person name="Akiba M."/>
            <person name="Lee H.H."/>
            <person name="Kuo T.H."/>
            <person name="Liu D."/>
            <person name="Ke H.M."/>
            <person name="Yokoi T."/>
            <person name="Roa M.B."/>
            <person name="Lu M.J."/>
            <person name="Chang Y.Y."/>
            <person name="Ann P.J."/>
            <person name="Tsai J.N."/>
            <person name="Chen C.Y."/>
            <person name="Tzean S.S."/>
            <person name="Ota Y."/>
            <person name="Hattori T."/>
            <person name="Sahashi N."/>
            <person name="Liou R.F."/>
            <person name="Kikuchi T."/>
            <person name="Tsai I.J."/>
        </authorList>
    </citation>
    <scope>NUCLEOTIDE SEQUENCE [LARGE SCALE GENOMIC DNA]</scope>
    <source>
        <strain evidence="3 4">FFPRI411160</strain>
    </source>
</reference>
<dbReference type="PANTHER" id="PTHR31126">
    <property type="entry name" value="TYROSINE-PROTEIN PHOSPHATASE"/>
    <property type="match status" value="1"/>
</dbReference>
<dbReference type="PROSITE" id="PS50056">
    <property type="entry name" value="TYR_PHOSPHATASE_2"/>
    <property type="match status" value="1"/>
</dbReference>
<dbReference type="PANTHER" id="PTHR31126:SF1">
    <property type="entry name" value="TYROSINE SPECIFIC PROTEIN PHOSPHATASES DOMAIN-CONTAINING PROTEIN"/>
    <property type="match status" value="1"/>
</dbReference>